<proteinExistence type="inferred from homology"/>
<dbReference type="NCBIfam" id="TIGR02937">
    <property type="entry name" value="sigma70-ECF"/>
    <property type="match status" value="1"/>
</dbReference>
<dbReference type="AlphaFoldDB" id="A0A1G2B900"/>
<dbReference type="SUPFAM" id="SSF88659">
    <property type="entry name" value="Sigma3 and sigma4 domains of RNA polymerase sigma factors"/>
    <property type="match status" value="1"/>
</dbReference>
<dbReference type="SUPFAM" id="SSF88946">
    <property type="entry name" value="Sigma2 domain of RNA polymerase sigma factors"/>
    <property type="match status" value="1"/>
</dbReference>
<dbReference type="InterPro" id="IPR039425">
    <property type="entry name" value="RNA_pol_sigma-70-like"/>
</dbReference>
<evidence type="ECO:0000259" key="5">
    <source>
        <dbReference type="Pfam" id="PF04542"/>
    </source>
</evidence>
<dbReference type="InterPro" id="IPR013249">
    <property type="entry name" value="RNA_pol_sigma70_r4_t2"/>
</dbReference>
<dbReference type="PANTHER" id="PTHR43133">
    <property type="entry name" value="RNA POLYMERASE ECF-TYPE SIGMA FACTO"/>
    <property type="match status" value="1"/>
</dbReference>
<evidence type="ECO:0000259" key="6">
    <source>
        <dbReference type="Pfam" id="PF08281"/>
    </source>
</evidence>
<dbReference type="Proteomes" id="UP000176420">
    <property type="component" value="Unassembled WGS sequence"/>
</dbReference>
<dbReference type="InterPro" id="IPR013324">
    <property type="entry name" value="RNA_pol_sigma_r3/r4-like"/>
</dbReference>
<name>A0A1G2B900_9BACT</name>
<dbReference type="InterPro" id="IPR014284">
    <property type="entry name" value="RNA_pol_sigma-70_dom"/>
</dbReference>
<evidence type="ECO:0000313" key="7">
    <source>
        <dbReference type="EMBL" id="OGY85683.1"/>
    </source>
</evidence>
<feature type="domain" description="RNA polymerase sigma factor 70 region 4 type 2" evidence="6">
    <location>
        <begin position="126"/>
        <end position="176"/>
    </location>
</feature>
<gene>
    <name evidence="7" type="ORF">A2319_05270</name>
</gene>
<keyword evidence="3" id="KW-0731">Sigma factor</keyword>
<sequence length="191" mass="22170">MGKIDTSRLVLQAKEGKQEAFSALYELHIKQVYRFIYYKVGNQEDAEDLAQEVFVAALNGLKKFQERASFRNWCYEIAKRKIADLWRQKYKMPTTDIEAVLGLATPVTDAEEEKEQEQHDAFKQKQAQQALAQLKDNYRQILEYRFLKNYSLKETAQAMNITVGNAKVLQHRALKKASALNQPLFSPKSYE</sequence>
<evidence type="ECO:0000313" key="8">
    <source>
        <dbReference type="Proteomes" id="UP000176420"/>
    </source>
</evidence>
<evidence type="ECO:0000256" key="1">
    <source>
        <dbReference type="ARBA" id="ARBA00010641"/>
    </source>
</evidence>
<dbReference type="Gene3D" id="1.10.10.10">
    <property type="entry name" value="Winged helix-like DNA-binding domain superfamily/Winged helix DNA-binding domain"/>
    <property type="match status" value="1"/>
</dbReference>
<comment type="caution">
    <text evidence="7">The sequence shown here is derived from an EMBL/GenBank/DDBJ whole genome shotgun (WGS) entry which is preliminary data.</text>
</comment>
<organism evidence="7 8">
    <name type="scientific">Candidatus Kerfeldbacteria bacterium RIFOXYB2_FULL_38_14</name>
    <dbReference type="NCBI Taxonomy" id="1798547"/>
    <lineage>
        <taxon>Bacteria</taxon>
        <taxon>Candidatus Kerfeldiibacteriota</taxon>
    </lineage>
</organism>
<dbReference type="GO" id="GO:0016987">
    <property type="term" value="F:sigma factor activity"/>
    <property type="evidence" value="ECO:0007669"/>
    <property type="project" value="UniProtKB-KW"/>
</dbReference>
<keyword evidence="4" id="KW-0804">Transcription</keyword>
<reference evidence="7 8" key="1">
    <citation type="journal article" date="2016" name="Nat. Commun.">
        <title>Thousands of microbial genomes shed light on interconnected biogeochemical processes in an aquifer system.</title>
        <authorList>
            <person name="Anantharaman K."/>
            <person name="Brown C.T."/>
            <person name="Hug L.A."/>
            <person name="Sharon I."/>
            <person name="Castelle C.J."/>
            <person name="Probst A.J."/>
            <person name="Thomas B.C."/>
            <person name="Singh A."/>
            <person name="Wilkins M.J."/>
            <person name="Karaoz U."/>
            <person name="Brodie E.L."/>
            <person name="Williams K.H."/>
            <person name="Hubbard S.S."/>
            <person name="Banfield J.F."/>
        </authorList>
    </citation>
    <scope>NUCLEOTIDE SEQUENCE [LARGE SCALE GENOMIC DNA]</scope>
</reference>
<keyword evidence="2" id="KW-0805">Transcription regulation</keyword>
<dbReference type="InterPro" id="IPR036388">
    <property type="entry name" value="WH-like_DNA-bd_sf"/>
</dbReference>
<dbReference type="EMBL" id="MHKI01000029">
    <property type="protein sequence ID" value="OGY85683.1"/>
    <property type="molecule type" value="Genomic_DNA"/>
</dbReference>
<dbReference type="PANTHER" id="PTHR43133:SF60">
    <property type="entry name" value="RNA POLYMERASE SIGMA FACTOR SIGV"/>
    <property type="match status" value="1"/>
</dbReference>
<accession>A0A1G2B900</accession>
<evidence type="ECO:0000256" key="2">
    <source>
        <dbReference type="ARBA" id="ARBA00023015"/>
    </source>
</evidence>
<evidence type="ECO:0008006" key="9">
    <source>
        <dbReference type="Google" id="ProtNLM"/>
    </source>
</evidence>
<dbReference type="InterPro" id="IPR007627">
    <property type="entry name" value="RNA_pol_sigma70_r2"/>
</dbReference>
<evidence type="ECO:0000256" key="4">
    <source>
        <dbReference type="ARBA" id="ARBA00023163"/>
    </source>
</evidence>
<evidence type="ECO:0000256" key="3">
    <source>
        <dbReference type="ARBA" id="ARBA00023082"/>
    </source>
</evidence>
<dbReference type="InterPro" id="IPR013325">
    <property type="entry name" value="RNA_pol_sigma_r2"/>
</dbReference>
<dbReference type="CDD" id="cd06171">
    <property type="entry name" value="Sigma70_r4"/>
    <property type="match status" value="1"/>
</dbReference>
<dbReference type="Pfam" id="PF08281">
    <property type="entry name" value="Sigma70_r4_2"/>
    <property type="match status" value="1"/>
</dbReference>
<dbReference type="Pfam" id="PF04542">
    <property type="entry name" value="Sigma70_r2"/>
    <property type="match status" value="1"/>
</dbReference>
<dbReference type="GO" id="GO:0003677">
    <property type="term" value="F:DNA binding"/>
    <property type="evidence" value="ECO:0007669"/>
    <property type="project" value="InterPro"/>
</dbReference>
<protein>
    <recommendedName>
        <fullName evidence="9">RNA polymerase sigma-70 region 2 domain-containing protein</fullName>
    </recommendedName>
</protein>
<feature type="domain" description="RNA polymerase sigma-70 region 2" evidence="5">
    <location>
        <begin position="24"/>
        <end position="89"/>
    </location>
</feature>
<dbReference type="GO" id="GO:0006352">
    <property type="term" value="P:DNA-templated transcription initiation"/>
    <property type="evidence" value="ECO:0007669"/>
    <property type="project" value="InterPro"/>
</dbReference>
<dbReference type="Gene3D" id="1.10.1740.10">
    <property type="match status" value="1"/>
</dbReference>
<comment type="similarity">
    <text evidence="1">Belongs to the sigma-70 factor family. ECF subfamily.</text>
</comment>